<protein>
    <submittedName>
        <fullName evidence="1">Uncharacterized protein</fullName>
    </submittedName>
</protein>
<dbReference type="AlphaFoldDB" id="A0ABD2ZTD7"/>
<reference evidence="1 2" key="1">
    <citation type="submission" date="2024-11" db="EMBL/GenBank/DDBJ databases">
        <title>A near-complete genome assembly of Cinchona calisaya.</title>
        <authorList>
            <person name="Lian D.C."/>
            <person name="Zhao X.W."/>
            <person name="Wei L."/>
        </authorList>
    </citation>
    <scope>NUCLEOTIDE SEQUENCE [LARGE SCALE GENOMIC DNA]</scope>
    <source>
        <tissue evidence="1">Nenye</tissue>
    </source>
</reference>
<proteinExistence type="predicted"/>
<accession>A0ABD2ZTD7</accession>
<evidence type="ECO:0000313" key="1">
    <source>
        <dbReference type="EMBL" id="KAL3522409.1"/>
    </source>
</evidence>
<gene>
    <name evidence="1" type="ORF">ACH5RR_015243</name>
</gene>
<keyword evidence="2" id="KW-1185">Reference proteome</keyword>
<sequence length="116" mass="13266">MIEQLCPICKYEEGDLMLLNFLVALQLWAISFLLSKFFSCKHNTTTSGFRNFFLVHSRDDVKLYYGELAEAMAARDDALFTQSIMLSDYTLERDSMSIVNMLKSDEDDCSTLAPIV</sequence>
<organism evidence="1 2">
    <name type="scientific">Cinchona calisaya</name>
    <dbReference type="NCBI Taxonomy" id="153742"/>
    <lineage>
        <taxon>Eukaryota</taxon>
        <taxon>Viridiplantae</taxon>
        <taxon>Streptophyta</taxon>
        <taxon>Embryophyta</taxon>
        <taxon>Tracheophyta</taxon>
        <taxon>Spermatophyta</taxon>
        <taxon>Magnoliopsida</taxon>
        <taxon>eudicotyledons</taxon>
        <taxon>Gunneridae</taxon>
        <taxon>Pentapetalae</taxon>
        <taxon>asterids</taxon>
        <taxon>lamiids</taxon>
        <taxon>Gentianales</taxon>
        <taxon>Rubiaceae</taxon>
        <taxon>Cinchonoideae</taxon>
        <taxon>Cinchoneae</taxon>
        <taxon>Cinchona</taxon>
    </lineage>
</organism>
<evidence type="ECO:0000313" key="2">
    <source>
        <dbReference type="Proteomes" id="UP001630127"/>
    </source>
</evidence>
<dbReference type="EMBL" id="JBJUIK010000007">
    <property type="protein sequence ID" value="KAL3522409.1"/>
    <property type="molecule type" value="Genomic_DNA"/>
</dbReference>
<dbReference type="Proteomes" id="UP001630127">
    <property type="component" value="Unassembled WGS sequence"/>
</dbReference>
<comment type="caution">
    <text evidence="1">The sequence shown here is derived from an EMBL/GenBank/DDBJ whole genome shotgun (WGS) entry which is preliminary data.</text>
</comment>
<name>A0ABD2ZTD7_9GENT</name>